<proteinExistence type="predicted"/>
<reference evidence="1 2" key="1">
    <citation type="submission" date="2016-07" db="EMBL/GenBank/DDBJ databases">
        <title>Pervasive Adenine N6-methylation of Active Genes in Fungi.</title>
        <authorList>
            <consortium name="DOE Joint Genome Institute"/>
            <person name="Mondo S.J."/>
            <person name="Dannebaum R.O."/>
            <person name="Kuo R.C."/>
            <person name="Labutti K."/>
            <person name="Haridas S."/>
            <person name="Kuo A."/>
            <person name="Salamov A."/>
            <person name="Ahrendt S.R."/>
            <person name="Lipzen A."/>
            <person name="Sullivan W."/>
            <person name="Andreopoulos W.B."/>
            <person name="Clum A."/>
            <person name="Lindquist E."/>
            <person name="Daum C."/>
            <person name="Ramamoorthy G.K."/>
            <person name="Gryganskyi A."/>
            <person name="Culley D."/>
            <person name="Magnuson J.K."/>
            <person name="James T.Y."/>
            <person name="O'Malley M.A."/>
            <person name="Stajich J.E."/>
            <person name="Spatafora J.W."/>
            <person name="Visel A."/>
            <person name="Grigoriev I.V."/>
        </authorList>
    </citation>
    <scope>NUCLEOTIDE SEQUENCE [LARGE SCALE GENOMIC DNA]</scope>
    <source>
        <strain evidence="1 2">CBS 115471</strain>
    </source>
</reference>
<accession>A0A1Y1YAG6</accession>
<protein>
    <recommendedName>
        <fullName evidence="3">F-box domain-containing protein</fullName>
    </recommendedName>
</protein>
<dbReference type="EMBL" id="MCFA01000293">
    <property type="protein sequence ID" value="ORX95007.1"/>
    <property type="molecule type" value="Genomic_DNA"/>
</dbReference>
<gene>
    <name evidence="1" type="ORF">BCR34DRAFT_608106</name>
</gene>
<dbReference type="AlphaFoldDB" id="A0A1Y1YAG6"/>
<organism evidence="1 2">
    <name type="scientific">Clohesyomyces aquaticus</name>
    <dbReference type="NCBI Taxonomy" id="1231657"/>
    <lineage>
        <taxon>Eukaryota</taxon>
        <taxon>Fungi</taxon>
        <taxon>Dikarya</taxon>
        <taxon>Ascomycota</taxon>
        <taxon>Pezizomycotina</taxon>
        <taxon>Dothideomycetes</taxon>
        <taxon>Pleosporomycetidae</taxon>
        <taxon>Pleosporales</taxon>
        <taxon>Lindgomycetaceae</taxon>
        <taxon>Clohesyomyces</taxon>
    </lineage>
</organism>
<comment type="caution">
    <text evidence="1">The sequence shown here is derived from an EMBL/GenBank/DDBJ whole genome shotgun (WGS) entry which is preliminary data.</text>
</comment>
<evidence type="ECO:0008006" key="3">
    <source>
        <dbReference type="Google" id="ProtNLM"/>
    </source>
</evidence>
<evidence type="ECO:0000313" key="2">
    <source>
        <dbReference type="Proteomes" id="UP000193144"/>
    </source>
</evidence>
<dbReference type="Proteomes" id="UP000193144">
    <property type="component" value="Unassembled WGS sequence"/>
</dbReference>
<keyword evidence="2" id="KW-1185">Reference proteome</keyword>
<evidence type="ECO:0000313" key="1">
    <source>
        <dbReference type="EMBL" id="ORX95007.1"/>
    </source>
</evidence>
<sequence>MAKRKSKRKQAKPPHLPIEILEAIMSHIPGIPGIHDKSSLRLTCRNFGLPPEASLYRVFSFFLSPRSLQTLDVSNNRTKAAAVRKLTFEEVTIHPKSKLSPLLPARDILQAICRLPELQELEYLYGLLESRPRGPHETKSLREILTILGPSDPASVAQDPWQQYRGRLWEDQAMGRIWAAPNRMEDLEWLILTRRLFQSFVNSALKPTALVNFHNMSTITIRTSALSQRPKFATNNGLRRLSLEYVGCNTRLSGDLKPLGGTTKFVNWPSLASQELRFKNVRFGVDTVSWLFKHNVRVWVENALYEEGAFDEFNSRPQLQHMTMTGLIILNKLADIPDVIEVDVAGTWNIRTGYTYPTVTVTMCILQATSLLRLVLPTDTVLI</sequence>
<name>A0A1Y1YAG6_9PLEO</name>